<dbReference type="InterPro" id="IPR038765">
    <property type="entry name" value="Papain-like_cys_pep_sf"/>
</dbReference>
<gene>
    <name evidence="4" type="ORF">SAMN05421504_108144</name>
</gene>
<feature type="domain" description="Transglutaminase-like" evidence="3">
    <location>
        <begin position="460"/>
        <end position="529"/>
    </location>
</feature>
<keyword evidence="2" id="KW-1133">Transmembrane helix</keyword>
<evidence type="ECO:0000313" key="5">
    <source>
        <dbReference type="Proteomes" id="UP000199515"/>
    </source>
</evidence>
<name>A0A1H3PCC7_9PSEU</name>
<dbReference type="SMART" id="SM00460">
    <property type="entry name" value="TGc"/>
    <property type="match status" value="1"/>
</dbReference>
<dbReference type="EMBL" id="FNON01000008">
    <property type="protein sequence ID" value="SDY98776.1"/>
    <property type="molecule type" value="Genomic_DNA"/>
</dbReference>
<proteinExistence type="predicted"/>
<reference evidence="4 5" key="1">
    <citation type="submission" date="2016-10" db="EMBL/GenBank/DDBJ databases">
        <authorList>
            <person name="de Groot N.N."/>
        </authorList>
    </citation>
    <scope>NUCLEOTIDE SEQUENCE [LARGE SCALE GENOMIC DNA]</scope>
    <source>
        <strain evidence="4 5">CPCC 202699</strain>
    </source>
</reference>
<dbReference type="PANTHER" id="PTHR42736">
    <property type="entry name" value="PROTEIN-GLUTAMINE GAMMA-GLUTAMYLTRANSFERASE"/>
    <property type="match status" value="1"/>
</dbReference>
<evidence type="ECO:0000313" key="4">
    <source>
        <dbReference type="EMBL" id="SDY98776.1"/>
    </source>
</evidence>
<dbReference type="Pfam" id="PF13559">
    <property type="entry name" value="DUF4129"/>
    <property type="match status" value="1"/>
</dbReference>
<organism evidence="4 5">
    <name type="scientific">Amycolatopsis xylanica</name>
    <dbReference type="NCBI Taxonomy" id="589385"/>
    <lineage>
        <taxon>Bacteria</taxon>
        <taxon>Bacillati</taxon>
        <taxon>Actinomycetota</taxon>
        <taxon>Actinomycetes</taxon>
        <taxon>Pseudonocardiales</taxon>
        <taxon>Pseudonocardiaceae</taxon>
        <taxon>Amycolatopsis</taxon>
    </lineage>
</organism>
<dbReference type="OrthoDB" id="9804023at2"/>
<evidence type="ECO:0000256" key="1">
    <source>
        <dbReference type="SAM" id="MobiDB-lite"/>
    </source>
</evidence>
<dbReference type="RefSeq" id="WP_091295457.1">
    <property type="nucleotide sequence ID" value="NZ_FNON01000008.1"/>
</dbReference>
<sequence>MNRRLIEAFLCAAAVIASGLVYGGLFATAGYLAPLGAATVVGVVVAATAALLHWRAGWTVVAAAGSFVLLAVYGVFGSTLQSGLPTRGTATAVLQGVFGGWARLLTVAPPADVRGDLLGTPVLLTWLAAFLATSLALRTRVVLAPGAPPVVAFAAALVLAGKQPGFQLLPTVLLLAAVLLLTLLRADWTGVDTSGHKQAMTSRLAFGLPAIAAIAALAVLSGQSSPLATGADRFDPRDLRQAPVRIADSITPLAKLKGQLREEPPRKLFTVRQTAGPRLDRIRVAALDTFDGVLWTSSDRFLVAGKQLAADPAQTRSEEVSAHITIDALPGPFLPEPGWPTRLGLAQDTRNPIGFSTASGVLATAMPLRGASYDVTGKLPVRDDGLVTASPSKGPEYQRYLALPGDLPPLFPALASQLTATQPTSYGKLAEIENYLRDLRYDVDAQPGHSYGALLKLLTGGPSSGGFAEQRASAFAVLARAAGFPARVAAGYRLDGPSTAGYTVTSHDVHAWAEVHFDGYGWVPFEPTDLSGSAGDGKQRPELPVAGQQPPNPPLGKPPVVAPSPDIAASPAGAGNAVARGAGLVAAVLAALLLLGVVLILAEKARRRWRRRAAPTNAGKVLGAWQEAVDRLIERGVPVSASLTAKETADRAVAVLGVAAGAVVGLAPLATAAVYAPREPDEAAVAEAWQLESQLRTQLYPRSQSLLWMRARLDPRPLLRGNRQRRGSLK</sequence>
<feature type="transmembrane region" description="Helical" evidence="2">
    <location>
        <begin position="142"/>
        <end position="160"/>
    </location>
</feature>
<feature type="transmembrane region" description="Helical" evidence="2">
    <location>
        <begin position="204"/>
        <end position="222"/>
    </location>
</feature>
<dbReference type="Pfam" id="PF01841">
    <property type="entry name" value="Transglut_core"/>
    <property type="match status" value="1"/>
</dbReference>
<feature type="compositionally biased region" description="Pro residues" evidence="1">
    <location>
        <begin position="550"/>
        <end position="562"/>
    </location>
</feature>
<dbReference type="SUPFAM" id="SSF54001">
    <property type="entry name" value="Cysteine proteinases"/>
    <property type="match status" value="1"/>
</dbReference>
<dbReference type="InterPro" id="IPR002931">
    <property type="entry name" value="Transglutaminase-like"/>
</dbReference>
<dbReference type="PANTHER" id="PTHR42736:SF1">
    <property type="entry name" value="PROTEIN-GLUTAMINE GAMMA-GLUTAMYLTRANSFERASE"/>
    <property type="match status" value="1"/>
</dbReference>
<evidence type="ECO:0000259" key="3">
    <source>
        <dbReference type="SMART" id="SM00460"/>
    </source>
</evidence>
<dbReference type="Proteomes" id="UP000199515">
    <property type="component" value="Unassembled WGS sequence"/>
</dbReference>
<feature type="transmembrane region" description="Helical" evidence="2">
    <location>
        <begin position="59"/>
        <end position="76"/>
    </location>
</feature>
<dbReference type="STRING" id="589385.SAMN05421504_108144"/>
<keyword evidence="5" id="KW-1185">Reference proteome</keyword>
<feature type="transmembrane region" description="Helical" evidence="2">
    <location>
        <begin position="166"/>
        <end position="184"/>
    </location>
</feature>
<feature type="transmembrane region" description="Helical" evidence="2">
    <location>
        <begin position="33"/>
        <end position="52"/>
    </location>
</feature>
<protein>
    <recommendedName>
        <fullName evidence="3">Transglutaminase-like domain-containing protein</fullName>
    </recommendedName>
</protein>
<dbReference type="InterPro" id="IPR025403">
    <property type="entry name" value="TgpA-like_C"/>
</dbReference>
<dbReference type="AlphaFoldDB" id="A0A1H3PCC7"/>
<dbReference type="InterPro" id="IPR052901">
    <property type="entry name" value="Bact_TGase-like"/>
</dbReference>
<feature type="transmembrane region" description="Helical" evidence="2">
    <location>
        <begin position="117"/>
        <end position="137"/>
    </location>
</feature>
<evidence type="ECO:0000256" key="2">
    <source>
        <dbReference type="SAM" id="Phobius"/>
    </source>
</evidence>
<accession>A0A1H3PCC7</accession>
<feature type="region of interest" description="Disordered" evidence="1">
    <location>
        <begin position="530"/>
        <end position="567"/>
    </location>
</feature>
<dbReference type="Gene3D" id="3.10.620.30">
    <property type="match status" value="1"/>
</dbReference>
<keyword evidence="2" id="KW-0472">Membrane</keyword>
<dbReference type="InterPro" id="IPR021878">
    <property type="entry name" value="TgpA_N"/>
</dbReference>
<dbReference type="Pfam" id="PF11992">
    <property type="entry name" value="TgpA_N"/>
    <property type="match status" value="1"/>
</dbReference>
<feature type="transmembrane region" description="Helical" evidence="2">
    <location>
        <begin position="581"/>
        <end position="602"/>
    </location>
</feature>
<keyword evidence="2" id="KW-0812">Transmembrane</keyword>